<dbReference type="Pfam" id="PF00581">
    <property type="entry name" value="Rhodanese"/>
    <property type="match status" value="1"/>
</dbReference>
<feature type="domain" description="Rhodanese" evidence="2">
    <location>
        <begin position="373"/>
        <end position="459"/>
    </location>
</feature>
<dbReference type="InterPro" id="IPR044528">
    <property type="entry name" value="POD-like_MBL-fold"/>
</dbReference>
<dbReference type="SUPFAM" id="SSF52821">
    <property type="entry name" value="Rhodanese/Cell cycle control phosphatase"/>
    <property type="match status" value="2"/>
</dbReference>
<protein>
    <submittedName>
        <fullName evidence="3">MBL fold metallo-hydrolase</fullName>
    </submittedName>
</protein>
<evidence type="ECO:0000256" key="1">
    <source>
        <dbReference type="ARBA" id="ARBA00022723"/>
    </source>
</evidence>
<dbReference type="PANTHER" id="PTHR43084">
    <property type="entry name" value="PERSULFIDE DIOXYGENASE ETHE1"/>
    <property type="match status" value="1"/>
</dbReference>
<dbReference type="Proteomes" id="UP001523216">
    <property type="component" value="Unassembled WGS sequence"/>
</dbReference>
<dbReference type="Gene3D" id="3.60.15.10">
    <property type="entry name" value="Ribonuclease Z/Hydroxyacylglutathione hydrolase-like"/>
    <property type="match status" value="1"/>
</dbReference>
<keyword evidence="1" id="KW-0479">Metal-binding</keyword>
<dbReference type="SMART" id="SM00849">
    <property type="entry name" value="Lactamase_B"/>
    <property type="match status" value="1"/>
</dbReference>
<comment type="caution">
    <text evidence="3">The sequence shown here is derived from an EMBL/GenBank/DDBJ whole genome shotgun (WGS) entry which is preliminary data.</text>
</comment>
<dbReference type="InterPro" id="IPR036866">
    <property type="entry name" value="RibonucZ/Hydroxyglut_hydro"/>
</dbReference>
<keyword evidence="4" id="KW-1185">Reference proteome</keyword>
<organism evidence="3 4">
    <name type="scientific">Paractinoplanes hotanensis</name>
    <dbReference type="NCBI Taxonomy" id="2906497"/>
    <lineage>
        <taxon>Bacteria</taxon>
        <taxon>Bacillati</taxon>
        <taxon>Actinomycetota</taxon>
        <taxon>Actinomycetes</taxon>
        <taxon>Micromonosporales</taxon>
        <taxon>Micromonosporaceae</taxon>
        <taxon>Paractinoplanes</taxon>
    </lineage>
</organism>
<dbReference type="CDD" id="cd00158">
    <property type="entry name" value="RHOD"/>
    <property type="match status" value="1"/>
</dbReference>
<dbReference type="EMBL" id="JAMQOL010000038">
    <property type="protein sequence ID" value="MCM4081219.1"/>
    <property type="molecule type" value="Genomic_DNA"/>
</dbReference>
<dbReference type="InterPro" id="IPR036873">
    <property type="entry name" value="Rhodanese-like_dom_sf"/>
</dbReference>
<dbReference type="InterPro" id="IPR001279">
    <property type="entry name" value="Metallo-B-lactamas"/>
</dbReference>
<sequence length="461" mass="49194">MTAEGVLNVLRILPIDTPTLGDRSYLVHDGRVAFVVDPQRDIDRVLGLAASEGVEITHVFETHIHNDYVTGGYALAEATGAAYHVNADDPVSFDRVPVRDGDVIAVGDNLRVRVLATPGHTFTHLSYALDAGTEQVAVFSGGSLLYGSVGRPDLLGPDHTHALVRHQYASAQRLAAELPDTAGVYPTHGFGSFCSATQSAADAATIGSEKLINPALTRDEQVFVDELLAGLDAWPAYYAHMAPANSAGPAVPDLSRPERADADQIRKRIAAGEWVVDLRNRVAFTAGHVAGTLNFGLDGSFATYLGWLIGWGTPVTLLGETPDQVDQAQRELVRIGIDRPAAYATGTPAEWAGGEDLATLPRATFADLTQVRHHRTVAVLDVRRNLEAAQARIDGAVHIPLHDLLRRLDEVPLGEVWVHCAAGYRATIAASILAAHGRRPVVVDDDFDQARAAGVLTLAAG</sequence>
<dbReference type="PROSITE" id="PS50206">
    <property type="entry name" value="RHODANESE_3"/>
    <property type="match status" value="1"/>
</dbReference>
<evidence type="ECO:0000313" key="4">
    <source>
        <dbReference type="Proteomes" id="UP001523216"/>
    </source>
</evidence>
<proteinExistence type="predicted"/>
<name>A0ABT0Y5A8_9ACTN</name>
<reference evidence="3 4" key="1">
    <citation type="submission" date="2022-06" db="EMBL/GenBank/DDBJ databases">
        <title>Actinoplanes abujensis sp. nov., isolated from Nigerian arid soil.</title>
        <authorList>
            <person name="Ding P."/>
        </authorList>
    </citation>
    <scope>NUCLEOTIDE SEQUENCE [LARGE SCALE GENOMIC DNA]</scope>
    <source>
        <strain evidence="4">TRM88002</strain>
    </source>
</reference>
<dbReference type="SMART" id="SM00450">
    <property type="entry name" value="RHOD"/>
    <property type="match status" value="1"/>
</dbReference>
<dbReference type="Gene3D" id="3.40.250.10">
    <property type="entry name" value="Rhodanese-like domain"/>
    <property type="match status" value="2"/>
</dbReference>
<accession>A0ABT0Y5A8</accession>
<dbReference type="Pfam" id="PF00753">
    <property type="entry name" value="Lactamase_B"/>
    <property type="match status" value="1"/>
</dbReference>
<dbReference type="InterPro" id="IPR051682">
    <property type="entry name" value="Mito_Persulfide_Diox"/>
</dbReference>
<dbReference type="SUPFAM" id="SSF56281">
    <property type="entry name" value="Metallo-hydrolase/oxidoreductase"/>
    <property type="match status" value="1"/>
</dbReference>
<dbReference type="CDD" id="cd07724">
    <property type="entry name" value="POD-like_MBL-fold"/>
    <property type="match status" value="1"/>
</dbReference>
<evidence type="ECO:0000259" key="2">
    <source>
        <dbReference type="PROSITE" id="PS50206"/>
    </source>
</evidence>
<gene>
    <name evidence="3" type="ORF">LXN57_26955</name>
</gene>
<dbReference type="PANTHER" id="PTHR43084:SF1">
    <property type="entry name" value="PERSULFIDE DIOXYGENASE ETHE1, MITOCHONDRIAL"/>
    <property type="match status" value="1"/>
</dbReference>
<evidence type="ECO:0000313" key="3">
    <source>
        <dbReference type="EMBL" id="MCM4081219.1"/>
    </source>
</evidence>
<dbReference type="InterPro" id="IPR001763">
    <property type="entry name" value="Rhodanese-like_dom"/>
</dbReference>